<dbReference type="GO" id="GO:0004766">
    <property type="term" value="F:spermidine synthase activity"/>
    <property type="evidence" value="ECO:0007669"/>
    <property type="project" value="TreeGrafter"/>
</dbReference>
<protein>
    <recommendedName>
        <fullName evidence="6">PABS domain-containing protein</fullName>
    </recommendedName>
</protein>
<feature type="compositionally biased region" description="Low complexity" evidence="4">
    <location>
        <begin position="128"/>
        <end position="150"/>
    </location>
</feature>
<dbReference type="GO" id="GO:0008295">
    <property type="term" value="P:spermidine biosynthetic process"/>
    <property type="evidence" value="ECO:0007669"/>
    <property type="project" value="TreeGrafter"/>
</dbReference>
<comment type="caution">
    <text evidence="7">The sequence shown here is derived from an EMBL/GenBank/DDBJ whole genome shotgun (WGS) entry which is preliminary data.</text>
</comment>
<dbReference type="FunFam" id="2.30.140.10:FF:000001">
    <property type="entry name" value="SPE3p Spermidine synthase"/>
    <property type="match status" value="1"/>
</dbReference>
<proteinExistence type="inferred from homology"/>
<dbReference type="Pfam" id="PF01564">
    <property type="entry name" value="Spermine_synth"/>
    <property type="match status" value="1"/>
</dbReference>
<dbReference type="InterPro" id="IPR029063">
    <property type="entry name" value="SAM-dependent_MTases_sf"/>
</dbReference>
<keyword evidence="2 3" id="KW-0808">Transferase</keyword>
<dbReference type="OrthoDB" id="1739440at2759"/>
<dbReference type="Gene3D" id="3.40.50.150">
    <property type="entry name" value="Vaccinia Virus protein VP39"/>
    <property type="match status" value="1"/>
</dbReference>
<dbReference type="AlphaFoldDB" id="K0SGP9"/>
<dbReference type="PROSITE" id="PS51006">
    <property type="entry name" value="PABS_2"/>
    <property type="match status" value="1"/>
</dbReference>
<dbReference type="InterPro" id="IPR030374">
    <property type="entry name" value="PABS"/>
</dbReference>
<dbReference type="Proteomes" id="UP000266841">
    <property type="component" value="Unassembled WGS sequence"/>
</dbReference>
<evidence type="ECO:0000256" key="5">
    <source>
        <dbReference type="SAM" id="SignalP"/>
    </source>
</evidence>
<keyword evidence="8" id="KW-1185">Reference proteome</keyword>
<dbReference type="InterPro" id="IPR035246">
    <property type="entry name" value="Spermidine_synt_N"/>
</dbReference>
<feature type="domain" description="PABS" evidence="6">
    <location>
        <begin position="40"/>
        <end position="128"/>
    </location>
</feature>
<dbReference type="Gene3D" id="2.30.140.10">
    <property type="entry name" value="Spermidine synthase, tetramerisation domain"/>
    <property type="match status" value="1"/>
</dbReference>
<dbReference type="Pfam" id="PF17284">
    <property type="entry name" value="Spermine_synt_N"/>
    <property type="match status" value="1"/>
</dbReference>
<evidence type="ECO:0000313" key="8">
    <source>
        <dbReference type="Proteomes" id="UP000266841"/>
    </source>
</evidence>
<dbReference type="EMBL" id="AGNL01017585">
    <property type="protein sequence ID" value="EJK64154.1"/>
    <property type="molecule type" value="Genomic_DNA"/>
</dbReference>
<organism evidence="7 8">
    <name type="scientific">Thalassiosira oceanica</name>
    <name type="common">Marine diatom</name>
    <dbReference type="NCBI Taxonomy" id="159749"/>
    <lineage>
        <taxon>Eukaryota</taxon>
        <taxon>Sar</taxon>
        <taxon>Stramenopiles</taxon>
        <taxon>Ochrophyta</taxon>
        <taxon>Bacillariophyta</taxon>
        <taxon>Coscinodiscophyceae</taxon>
        <taxon>Thalassiosirophycidae</taxon>
        <taxon>Thalassiosirales</taxon>
        <taxon>Thalassiosiraceae</taxon>
        <taxon>Thalassiosira</taxon>
    </lineage>
</organism>
<feature type="region of interest" description="Disordered" evidence="4">
    <location>
        <begin position="123"/>
        <end position="150"/>
    </location>
</feature>
<feature type="chain" id="PRO_5003837154" description="PABS domain-containing protein" evidence="5">
    <location>
        <begin position="23"/>
        <end position="150"/>
    </location>
</feature>
<feature type="signal peptide" evidence="5">
    <location>
        <begin position="1"/>
        <end position="22"/>
    </location>
</feature>
<dbReference type="eggNOG" id="KOG1562">
    <property type="taxonomic scope" value="Eukaryota"/>
</dbReference>
<evidence type="ECO:0000256" key="1">
    <source>
        <dbReference type="ARBA" id="ARBA00007867"/>
    </source>
</evidence>
<name>K0SGP9_THAOC</name>
<dbReference type="InterPro" id="IPR037163">
    <property type="entry name" value="Spermidine_synt_N_sf"/>
</dbReference>
<gene>
    <name evidence="7" type="ORF">THAOC_15142</name>
</gene>
<comment type="similarity">
    <text evidence="1">Belongs to the spermidine/spermine synthase family.</text>
</comment>
<evidence type="ECO:0000259" key="6">
    <source>
        <dbReference type="PROSITE" id="PS51006"/>
    </source>
</evidence>
<reference evidence="7 8" key="1">
    <citation type="journal article" date="2012" name="Genome Biol.">
        <title>Genome and low-iron response of an oceanic diatom adapted to chronic iron limitation.</title>
        <authorList>
            <person name="Lommer M."/>
            <person name="Specht M."/>
            <person name="Roy A.S."/>
            <person name="Kraemer L."/>
            <person name="Andreson R."/>
            <person name="Gutowska M.A."/>
            <person name="Wolf J."/>
            <person name="Bergner S.V."/>
            <person name="Schilhabel M.B."/>
            <person name="Klostermeier U.C."/>
            <person name="Beiko R.G."/>
            <person name="Rosenstiel P."/>
            <person name="Hippler M."/>
            <person name="Laroche J."/>
        </authorList>
    </citation>
    <scope>NUCLEOTIDE SEQUENCE [LARGE SCALE GENOMIC DNA]</scope>
    <source>
        <strain evidence="7 8">CCMP1005</strain>
    </source>
</reference>
<dbReference type="SUPFAM" id="SSF53335">
    <property type="entry name" value="S-adenosyl-L-methionine-dependent methyltransferases"/>
    <property type="match status" value="1"/>
</dbReference>
<evidence type="ECO:0000256" key="4">
    <source>
        <dbReference type="SAM" id="MobiDB-lite"/>
    </source>
</evidence>
<dbReference type="PANTHER" id="PTHR11558:SF11">
    <property type="entry name" value="SPERMIDINE SYNTHASE"/>
    <property type="match status" value="1"/>
</dbReference>
<evidence type="ECO:0000256" key="3">
    <source>
        <dbReference type="PROSITE-ProRule" id="PRU00354"/>
    </source>
</evidence>
<accession>K0SGP9</accession>
<dbReference type="PANTHER" id="PTHR11558">
    <property type="entry name" value="SPERMIDINE/SPERMINE SYNTHASE"/>
    <property type="match status" value="1"/>
</dbReference>
<evidence type="ECO:0000313" key="7">
    <source>
        <dbReference type="EMBL" id="EJK64154.1"/>
    </source>
</evidence>
<keyword evidence="3" id="KW-0620">Polyamine biosynthesis</keyword>
<dbReference type="GO" id="GO:0005829">
    <property type="term" value="C:cytosol"/>
    <property type="evidence" value="ECO:0007669"/>
    <property type="project" value="TreeGrafter"/>
</dbReference>
<dbReference type="InterPro" id="IPR001045">
    <property type="entry name" value="Spermi_synthase"/>
</dbReference>
<evidence type="ECO:0000256" key="2">
    <source>
        <dbReference type="ARBA" id="ARBA00022679"/>
    </source>
</evidence>
<sequence>MLGLRRRLIVLASAWLAGQINSHRMVEFPPPKDYSHLLVDGWFHERGPLWPGQAFTLQVKEVLYHQKSKFQDVLVFDSETHGRVLVLDGVIQCTKRDEYSYQEMISHVPLFSHPNPERVLVIGGGTGASSARSRGTRVSRTSSSASLTRT</sequence>
<keyword evidence="5" id="KW-0732">Signal</keyword>
<comment type="caution">
    <text evidence="3">Lacks conserved residue(s) required for the propagation of feature annotation.</text>
</comment>